<dbReference type="InterPro" id="IPR016939">
    <property type="entry name" value="Ribosomal_mS23_fun"/>
</dbReference>
<protein>
    <recommendedName>
        <fullName evidence="6">Small ribosomal subunit protein mS23</fullName>
    </recommendedName>
    <alternativeName>
        <fullName evidence="7">37S ribosomal protein S25, mitochondrial</fullName>
    </alternativeName>
</protein>
<evidence type="ECO:0000256" key="4">
    <source>
        <dbReference type="ARBA" id="ARBA00023128"/>
    </source>
</evidence>
<dbReference type="PANTHER" id="PTHR37799">
    <property type="entry name" value="37S RIBOSOMAL PROTEIN S25, MITOCHONDRIAL"/>
    <property type="match status" value="1"/>
</dbReference>
<dbReference type="OrthoDB" id="5542239at2759"/>
<evidence type="ECO:0000256" key="1">
    <source>
        <dbReference type="ARBA" id="ARBA00004173"/>
    </source>
</evidence>
<evidence type="ECO:0000256" key="2">
    <source>
        <dbReference type="ARBA" id="ARBA00009864"/>
    </source>
</evidence>
<comment type="subcellular location">
    <subcellularLocation>
        <location evidence="1">Mitochondrion</location>
    </subcellularLocation>
</comment>
<feature type="region of interest" description="Disordered" evidence="8">
    <location>
        <begin position="56"/>
        <end position="94"/>
    </location>
</feature>
<evidence type="ECO:0000313" key="10">
    <source>
        <dbReference type="Proteomes" id="UP000193648"/>
    </source>
</evidence>
<accession>A0A1Y2GBD6</accession>
<dbReference type="GO" id="GO:0003735">
    <property type="term" value="F:structural constituent of ribosome"/>
    <property type="evidence" value="ECO:0007669"/>
    <property type="project" value="InterPro"/>
</dbReference>
<dbReference type="PANTHER" id="PTHR37799:SF1">
    <property type="entry name" value="SMALL RIBOSOMAL SUBUNIT PROTEIN MS23"/>
    <property type="match status" value="1"/>
</dbReference>
<proteinExistence type="inferred from homology"/>
<sequence length="243" mass="27907">MAFKSPPAKVHSYVTKLLKANLIKTPPVWYPAASLAPPSPTFVREGDVSGANRQAELPFETEERLQKEKAEAAGTSYTPRGNSASAPSSSIVPRSARTNKHLRWKSLRPKNLYYPEDRLRRRFYEDHPWELRRPRCLIETTGDGTRRDWSKLLQEGRSISDLTGEDVIQYQMYLMSTGKSEREAYHIATEEFYKHRAQEESEARVAKAQAMAFGLRPRRSFVMNGLKREEEALREAEKSASRF</sequence>
<dbReference type="GeneID" id="33572383"/>
<dbReference type="RefSeq" id="XP_021877447.1">
    <property type="nucleotide sequence ID" value="XM_022030542.1"/>
</dbReference>
<dbReference type="Pfam" id="PF13741">
    <property type="entry name" value="MRP-S25"/>
    <property type="match status" value="1"/>
</dbReference>
<evidence type="ECO:0000256" key="3">
    <source>
        <dbReference type="ARBA" id="ARBA00022980"/>
    </source>
</evidence>
<comment type="similarity">
    <text evidence="2">Belongs to the mitochondrion-specific ribosomal protein mS23 family.</text>
</comment>
<keyword evidence="5" id="KW-0687">Ribonucleoprotein</keyword>
<evidence type="ECO:0000256" key="6">
    <source>
        <dbReference type="ARBA" id="ARBA00035137"/>
    </source>
</evidence>
<name>A0A1Y2GBD6_9FUNG</name>
<feature type="compositionally biased region" description="Polar residues" evidence="8">
    <location>
        <begin position="75"/>
        <end position="92"/>
    </location>
</feature>
<feature type="compositionally biased region" description="Basic and acidic residues" evidence="8">
    <location>
        <begin position="61"/>
        <end position="71"/>
    </location>
</feature>
<keyword evidence="10" id="KW-1185">Reference proteome</keyword>
<dbReference type="AlphaFoldDB" id="A0A1Y2GBD6"/>
<dbReference type="EMBL" id="MCFF01000046">
    <property type="protein sequence ID" value="ORZ06284.1"/>
    <property type="molecule type" value="Genomic_DNA"/>
</dbReference>
<evidence type="ECO:0000256" key="7">
    <source>
        <dbReference type="ARBA" id="ARBA00035421"/>
    </source>
</evidence>
<keyword evidence="4" id="KW-0496">Mitochondrion</keyword>
<reference evidence="9 10" key="1">
    <citation type="submission" date="2016-07" db="EMBL/GenBank/DDBJ databases">
        <title>Pervasive Adenine N6-methylation of Active Genes in Fungi.</title>
        <authorList>
            <consortium name="DOE Joint Genome Institute"/>
            <person name="Mondo S.J."/>
            <person name="Dannebaum R.O."/>
            <person name="Kuo R.C."/>
            <person name="Labutti K."/>
            <person name="Haridas S."/>
            <person name="Kuo A."/>
            <person name="Salamov A."/>
            <person name="Ahrendt S.R."/>
            <person name="Lipzen A."/>
            <person name="Sullivan W."/>
            <person name="Andreopoulos W.B."/>
            <person name="Clum A."/>
            <person name="Lindquist E."/>
            <person name="Daum C."/>
            <person name="Ramamoorthy G.K."/>
            <person name="Gryganskyi A."/>
            <person name="Culley D."/>
            <person name="Magnuson J.K."/>
            <person name="James T.Y."/>
            <person name="O'Malley M.A."/>
            <person name="Stajich J.E."/>
            <person name="Spatafora J.W."/>
            <person name="Visel A."/>
            <person name="Grigoriev I.V."/>
        </authorList>
    </citation>
    <scope>NUCLEOTIDE SEQUENCE [LARGE SCALE GENOMIC DNA]</scope>
    <source>
        <strain evidence="9 10">NRRL 3116</strain>
    </source>
</reference>
<keyword evidence="3 9" id="KW-0689">Ribosomal protein</keyword>
<dbReference type="InParanoid" id="A0A1Y2GBD6"/>
<evidence type="ECO:0000313" key="9">
    <source>
        <dbReference type="EMBL" id="ORZ06284.1"/>
    </source>
</evidence>
<dbReference type="GO" id="GO:0005763">
    <property type="term" value="C:mitochondrial small ribosomal subunit"/>
    <property type="evidence" value="ECO:0007669"/>
    <property type="project" value="InterPro"/>
</dbReference>
<comment type="caution">
    <text evidence="9">The sequence shown here is derived from an EMBL/GenBank/DDBJ whole genome shotgun (WGS) entry which is preliminary data.</text>
</comment>
<evidence type="ECO:0000256" key="5">
    <source>
        <dbReference type="ARBA" id="ARBA00023274"/>
    </source>
</evidence>
<gene>
    <name evidence="9" type="ORF">BCR41DRAFT_425125</name>
</gene>
<dbReference type="STRING" id="64571.A0A1Y2GBD6"/>
<dbReference type="FunCoup" id="A0A1Y2GBD6">
    <property type="interactions" value="259"/>
</dbReference>
<organism evidence="9 10">
    <name type="scientific">Lobosporangium transversale</name>
    <dbReference type="NCBI Taxonomy" id="64571"/>
    <lineage>
        <taxon>Eukaryota</taxon>
        <taxon>Fungi</taxon>
        <taxon>Fungi incertae sedis</taxon>
        <taxon>Mucoromycota</taxon>
        <taxon>Mortierellomycotina</taxon>
        <taxon>Mortierellomycetes</taxon>
        <taxon>Mortierellales</taxon>
        <taxon>Mortierellaceae</taxon>
        <taxon>Lobosporangium</taxon>
    </lineage>
</organism>
<evidence type="ECO:0000256" key="8">
    <source>
        <dbReference type="SAM" id="MobiDB-lite"/>
    </source>
</evidence>
<dbReference type="Proteomes" id="UP000193648">
    <property type="component" value="Unassembled WGS sequence"/>
</dbReference>